<evidence type="ECO:0000313" key="8">
    <source>
        <dbReference type="Proteomes" id="UP000606921"/>
    </source>
</evidence>
<evidence type="ECO:0000256" key="2">
    <source>
        <dbReference type="ARBA" id="ARBA00022475"/>
    </source>
</evidence>
<feature type="transmembrane region" description="Helical" evidence="6">
    <location>
        <begin position="303"/>
        <end position="326"/>
    </location>
</feature>
<feature type="transmembrane region" description="Helical" evidence="6">
    <location>
        <begin position="397"/>
        <end position="418"/>
    </location>
</feature>
<protein>
    <recommendedName>
        <fullName evidence="9">Polysaccharide biosynthesis protein</fullName>
    </recommendedName>
</protein>
<comment type="caution">
    <text evidence="7">The sequence shown here is derived from an EMBL/GenBank/DDBJ whole genome shotgun (WGS) entry which is preliminary data.</text>
</comment>
<evidence type="ECO:0000256" key="3">
    <source>
        <dbReference type="ARBA" id="ARBA00022692"/>
    </source>
</evidence>
<feature type="transmembrane region" description="Helical" evidence="6">
    <location>
        <begin position="46"/>
        <end position="65"/>
    </location>
</feature>
<sequence>MKAARDLSSSPLLRSLLAVTGGTATGQLVAFFFAPLITRIYSPEVFGLQGVFLSLISILSPAIALRYPMAIVVAANEADALQLSRLALMIAFLLSCMVALMLAILQEPFLILLGAEALGALVWFLPLALFCVALQDVANYRATRLGSFHLVGTVTAVHSFVTNLARVLGGLLAPVAAVLIFVTSLAPTVQAGLLILGIRRLHGGAVPTHSTARSLALLRMHRDFPCYRVPTDVVGALGQTSPVLLLSQLFSPATAGFYILARSVVGLPLNVVGSAVGNVYYAQFTALAREGNPVFPLAAKSTLLHLALLAGPLLLFSFLFPTLFAFVFGETWRTAGEYAQWMALLVTGMLANIPVVRLLPVIRQQAAHLIFNLLILVGGIFGMLGGRTLYGTAAAAVAGYSVATTALYVLQIITYLLLARWFDKKQPK</sequence>
<accession>A0ABM8PKU7</accession>
<feature type="transmembrane region" description="Helical" evidence="6">
    <location>
        <begin position="366"/>
        <end position="385"/>
    </location>
</feature>
<feature type="transmembrane region" description="Helical" evidence="6">
    <location>
        <begin position="111"/>
        <end position="134"/>
    </location>
</feature>
<keyword evidence="3 6" id="KW-0812">Transmembrane</keyword>
<evidence type="ECO:0000256" key="1">
    <source>
        <dbReference type="ARBA" id="ARBA00004651"/>
    </source>
</evidence>
<feature type="transmembrane region" description="Helical" evidence="6">
    <location>
        <begin position="86"/>
        <end position="105"/>
    </location>
</feature>
<keyword evidence="2" id="KW-1003">Cell membrane</keyword>
<dbReference type="Proteomes" id="UP000606921">
    <property type="component" value="Unassembled WGS sequence"/>
</dbReference>
<organism evidence="7 8">
    <name type="scientific">Pseudorhizobium endolithicum</name>
    <dbReference type="NCBI Taxonomy" id="1191678"/>
    <lineage>
        <taxon>Bacteria</taxon>
        <taxon>Pseudomonadati</taxon>
        <taxon>Pseudomonadota</taxon>
        <taxon>Alphaproteobacteria</taxon>
        <taxon>Hyphomicrobiales</taxon>
        <taxon>Rhizobiaceae</taxon>
        <taxon>Rhizobium/Agrobacterium group</taxon>
        <taxon>Pseudorhizobium</taxon>
    </lineage>
</organism>
<keyword evidence="5 6" id="KW-0472">Membrane</keyword>
<evidence type="ECO:0000313" key="7">
    <source>
        <dbReference type="EMBL" id="CAD7035504.1"/>
    </source>
</evidence>
<feature type="transmembrane region" description="Helical" evidence="6">
    <location>
        <begin position="12"/>
        <end position="34"/>
    </location>
</feature>
<feature type="transmembrane region" description="Helical" evidence="6">
    <location>
        <begin position="338"/>
        <end position="359"/>
    </location>
</feature>
<evidence type="ECO:0000256" key="5">
    <source>
        <dbReference type="ARBA" id="ARBA00023136"/>
    </source>
</evidence>
<evidence type="ECO:0008006" key="9">
    <source>
        <dbReference type="Google" id="ProtNLM"/>
    </source>
</evidence>
<dbReference type="EMBL" id="CABFWF030000011">
    <property type="protein sequence ID" value="CAD7035504.1"/>
    <property type="molecule type" value="Genomic_DNA"/>
</dbReference>
<keyword evidence="4 6" id="KW-1133">Transmembrane helix</keyword>
<evidence type="ECO:0000256" key="4">
    <source>
        <dbReference type="ARBA" id="ARBA00022989"/>
    </source>
</evidence>
<comment type="subcellular location">
    <subcellularLocation>
        <location evidence="1">Cell membrane</location>
        <topology evidence="1">Multi-pass membrane protein</topology>
    </subcellularLocation>
</comment>
<evidence type="ECO:0000256" key="6">
    <source>
        <dbReference type="SAM" id="Phobius"/>
    </source>
</evidence>
<dbReference type="PANTHER" id="PTHR30250">
    <property type="entry name" value="PST FAMILY PREDICTED COLANIC ACID TRANSPORTER"/>
    <property type="match status" value="1"/>
</dbReference>
<name>A0ABM8PKU7_9HYPH</name>
<feature type="transmembrane region" description="Helical" evidence="6">
    <location>
        <begin position="171"/>
        <end position="196"/>
    </location>
</feature>
<keyword evidence="8" id="KW-1185">Reference proteome</keyword>
<gene>
    <name evidence="7" type="ORF">REJC140_03417</name>
</gene>
<reference evidence="7 8" key="1">
    <citation type="submission" date="2020-11" db="EMBL/GenBank/DDBJ databases">
        <authorList>
            <person name="Lassalle F."/>
        </authorList>
    </citation>
    <scope>NUCLEOTIDE SEQUENCE [LARGE SCALE GENOMIC DNA]</scope>
    <source>
        <strain evidence="7 8">JC140</strain>
    </source>
</reference>
<proteinExistence type="predicted"/>
<dbReference type="PANTHER" id="PTHR30250:SF28">
    <property type="entry name" value="POLYSACCHARIDE BIOSYNTHESIS PROTEIN"/>
    <property type="match status" value="1"/>
</dbReference>
<dbReference type="InterPro" id="IPR050833">
    <property type="entry name" value="Poly_Biosynth_Transport"/>
</dbReference>
<dbReference type="Pfam" id="PF13440">
    <property type="entry name" value="Polysacc_synt_3"/>
    <property type="match status" value="1"/>
</dbReference>